<keyword evidence="1" id="KW-0812">Transmembrane</keyword>
<dbReference type="EMBL" id="JAVDSB010000012">
    <property type="protein sequence ID" value="MDR6553742.1"/>
    <property type="molecule type" value="Genomic_DNA"/>
</dbReference>
<dbReference type="GO" id="GO:0006508">
    <property type="term" value="P:proteolysis"/>
    <property type="evidence" value="ECO:0007669"/>
    <property type="project" value="UniProtKB-KW"/>
</dbReference>
<reference evidence="2 3" key="1">
    <citation type="submission" date="2023-07" db="EMBL/GenBank/DDBJ databases">
        <title>Sorghum-associated microbial communities from plants grown in Nebraska, USA.</title>
        <authorList>
            <person name="Schachtman D."/>
        </authorList>
    </citation>
    <scope>NUCLEOTIDE SEQUENCE [LARGE SCALE GENOMIC DNA]</scope>
    <source>
        <strain evidence="2 3">CC258</strain>
    </source>
</reference>
<gene>
    <name evidence="2" type="ORF">J2736_004952</name>
</gene>
<dbReference type="GO" id="GO:0008233">
    <property type="term" value="F:peptidase activity"/>
    <property type="evidence" value="ECO:0007669"/>
    <property type="project" value="UniProtKB-KW"/>
</dbReference>
<evidence type="ECO:0000313" key="3">
    <source>
        <dbReference type="Proteomes" id="UP001267290"/>
    </source>
</evidence>
<keyword evidence="2" id="KW-0645">Protease</keyword>
<protein>
    <submittedName>
        <fullName evidence="2">Membrane protein implicated in regulation of membrane protease activity</fullName>
    </submittedName>
</protein>
<sequence>MLKRKVIWIYMKNLSWFLPIVILIIGANPSIAGSFWWKLLGFLLFVGIVALCVSSWIQANREQREIDENKHFDPVVFRQFN</sequence>
<comment type="caution">
    <text evidence="2">The sequence shown here is derived from an EMBL/GenBank/DDBJ whole genome shotgun (WGS) entry which is preliminary data.</text>
</comment>
<proteinExistence type="predicted"/>
<keyword evidence="3" id="KW-1185">Reference proteome</keyword>
<dbReference type="RefSeq" id="WP_310501199.1">
    <property type="nucleotide sequence ID" value="NZ_JAVDSB010000012.1"/>
</dbReference>
<accession>A0ABU1P3F2</accession>
<evidence type="ECO:0000256" key="1">
    <source>
        <dbReference type="SAM" id="Phobius"/>
    </source>
</evidence>
<evidence type="ECO:0000313" key="2">
    <source>
        <dbReference type="EMBL" id="MDR6553742.1"/>
    </source>
</evidence>
<organism evidence="2 3">
    <name type="scientific">Paenibacillus qinlingensis</name>
    <dbReference type="NCBI Taxonomy" id="1837343"/>
    <lineage>
        <taxon>Bacteria</taxon>
        <taxon>Bacillati</taxon>
        <taxon>Bacillota</taxon>
        <taxon>Bacilli</taxon>
        <taxon>Bacillales</taxon>
        <taxon>Paenibacillaceae</taxon>
        <taxon>Paenibacillus</taxon>
    </lineage>
</organism>
<keyword evidence="1" id="KW-1133">Transmembrane helix</keyword>
<keyword evidence="2" id="KW-0378">Hydrolase</keyword>
<keyword evidence="1" id="KW-0472">Membrane</keyword>
<name>A0ABU1P3F2_9BACL</name>
<feature type="transmembrane region" description="Helical" evidence="1">
    <location>
        <begin position="39"/>
        <end position="57"/>
    </location>
</feature>
<dbReference type="Proteomes" id="UP001267290">
    <property type="component" value="Unassembled WGS sequence"/>
</dbReference>